<comment type="caution">
    <text evidence="1">The sequence shown here is derived from an EMBL/GenBank/DDBJ whole genome shotgun (WGS) entry which is preliminary data.</text>
</comment>
<proteinExistence type="predicted"/>
<evidence type="ECO:0000313" key="1">
    <source>
        <dbReference type="EMBL" id="CAG2222732.1"/>
    </source>
</evidence>
<accession>A0A8S3SPJ9</accession>
<dbReference type="Proteomes" id="UP000683360">
    <property type="component" value="Unassembled WGS sequence"/>
</dbReference>
<dbReference type="EMBL" id="CAJPWZ010001767">
    <property type="protein sequence ID" value="CAG2222732.1"/>
    <property type="molecule type" value="Genomic_DNA"/>
</dbReference>
<name>A0A8S3SPJ9_MYTED</name>
<sequence>MKTKHLENKLKYSPSLKLLIPKDVTVTSDMRHGDKWINQEKEYERSTFRELSEIHFQMNAKRFGPIEEIYTRTGVKDKVKFGYGHLDGGLDFDPLKSTPGKRRIDPTDPKLSITRQLLFPVSFPVEKNYFILLTMPPSDKSLKSTLVSYNKNLGIFRK</sequence>
<reference evidence="1" key="1">
    <citation type="submission" date="2021-03" db="EMBL/GenBank/DDBJ databases">
        <authorList>
            <person name="Bekaert M."/>
        </authorList>
    </citation>
    <scope>NUCLEOTIDE SEQUENCE</scope>
</reference>
<gene>
    <name evidence="1" type="ORF">MEDL_36058</name>
</gene>
<protein>
    <submittedName>
        <fullName evidence="1">Uncharacterized protein</fullName>
    </submittedName>
</protein>
<dbReference type="AlphaFoldDB" id="A0A8S3SPJ9"/>
<organism evidence="1 2">
    <name type="scientific">Mytilus edulis</name>
    <name type="common">Blue mussel</name>
    <dbReference type="NCBI Taxonomy" id="6550"/>
    <lineage>
        <taxon>Eukaryota</taxon>
        <taxon>Metazoa</taxon>
        <taxon>Spiralia</taxon>
        <taxon>Lophotrochozoa</taxon>
        <taxon>Mollusca</taxon>
        <taxon>Bivalvia</taxon>
        <taxon>Autobranchia</taxon>
        <taxon>Pteriomorphia</taxon>
        <taxon>Mytilida</taxon>
        <taxon>Mytiloidea</taxon>
        <taxon>Mytilidae</taxon>
        <taxon>Mytilinae</taxon>
        <taxon>Mytilus</taxon>
    </lineage>
</organism>
<evidence type="ECO:0000313" key="2">
    <source>
        <dbReference type="Proteomes" id="UP000683360"/>
    </source>
</evidence>
<keyword evidence="2" id="KW-1185">Reference proteome</keyword>